<dbReference type="SUPFAM" id="SSF159941">
    <property type="entry name" value="MM3350-like"/>
    <property type="match status" value="1"/>
</dbReference>
<dbReference type="Gene3D" id="3.10.290.30">
    <property type="entry name" value="MM3350-like"/>
    <property type="match status" value="1"/>
</dbReference>
<dbReference type="PANTHER" id="PTHR41878">
    <property type="entry name" value="LEXA REPRESSOR-RELATED"/>
    <property type="match status" value="1"/>
</dbReference>
<organism evidence="3 4">
    <name type="scientific">Mordavella massiliensis</name>
    <dbReference type="NCBI Taxonomy" id="1871024"/>
    <lineage>
        <taxon>Bacteria</taxon>
        <taxon>Bacillati</taxon>
        <taxon>Bacillota</taxon>
        <taxon>Clostridia</taxon>
        <taxon>Eubacteriales</taxon>
        <taxon>Clostridiaceae</taxon>
        <taxon>Mordavella</taxon>
    </lineage>
</organism>
<name>A0A938XBI2_9CLOT</name>
<dbReference type="RefSeq" id="WP_204906725.1">
    <property type="nucleotide sequence ID" value="NZ_JACJKS010000011.1"/>
</dbReference>
<feature type="domain" description="DUF6933" evidence="2">
    <location>
        <begin position="3"/>
        <end position="163"/>
    </location>
</feature>
<sequence length="352" mass="41585">MYLQCTKKMLDKMNMERFKMLPADDCDDGADGFYSWHVNLITLNRRKTIVCMNNLTRYPIVLYRPKTRDIAHLEEQVKDGIRAAFSEEGVPTDIVEEYLKNCGGVVYSKTAGRSLTANLNKTCETVGHYTELLDEESVIQRRISLALGRYIVKFGDAYDYPSERLFRELCKMKGMPEENWEQMLQIENYQMKVKILLDGHDIWRRILIPSRCTFRRLHRVIQETFGWFDYHLHEFTVPDEYEVRHDNQTNLREIFSDTERCLYTYDFGDDWEHEILLEEVIANSHNRFPILLESNGERPPEDVGGPGGYEEYLRIVSDPESPEYESVVAWSKMTRAKKRTIEEINRSLLFYH</sequence>
<proteinExistence type="predicted"/>
<accession>A0A938XBI2</accession>
<dbReference type="Pfam" id="PF22016">
    <property type="entry name" value="DUF6933"/>
    <property type="match status" value="1"/>
</dbReference>
<dbReference type="EMBL" id="JACJKS010000011">
    <property type="protein sequence ID" value="MBM6948719.1"/>
    <property type="molecule type" value="Genomic_DNA"/>
</dbReference>
<evidence type="ECO:0000259" key="1">
    <source>
        <dbReference type="Pfam" id="PF07929"/>
    </source>
</evidence>
<gene>
    <name evidence="3" type="ORF">H6A20_08665</name>
</gene>
<dbReference type="InterPro" id="IPR024047">
    <property type="entry name" value="MM3350-like_sf"/>
</dbReference>
<protein>
    <submittedName>
        <fullName evidence="3">Plasmid pRiA4b ORF-3 family protein</fullName>
    </submittedName>
</protein>
<dbReference type="InterPro" id="IPR053864">
    <property type="entry name" value="DUF6933"/>
</dbReference>
<dbReference type="AlphaFoldDB" id="A0A938XBI2"/>
<dbReference type="PANTHER" id="PTHR41878:SF1">
    <property type="entry name" value="TNPR PROTEIN"/>
    <property type="match status" value="1"/>
</dbReference>
<dbReference type="Proteomes" id="UP000705508">
    <property type="component" value="Unassembled WGS sequence"/>
</dbReference>
<dbReference type="Pfam" id="PF07929">
    <property type="entry name" value="PRiA4_ORF3"/>
    <property type="match status" value="1"/>
</dbReference>
<evidence type="ECO:0000259" key="2">
    <source>
        <dbReference type="Pfam" id="PF22016"/>
    </source>
</evidence>
<reference evidence="3" key="1">
    <citation type="submission" date="2020-08" db="EMBL/GenBank/DDBJ databases">
        <authorList>
            <person name="Cejkova D."/>
            <person name="Kubasova T."/>
            <person name="Jahodarova E."/>
            <person name="Rychlik I."/>
        </authorList>
    </citation>
    <scope>NUCLEOTIDE SEQUENCE</scope>
    <source>
        <strain evidence="3">An582</strain>
    </source>
</reference>
<feature type="domain" description="Plasmid pRiA4b Orf3-like" evidence="1">
    <location>
        <begin position="188"/>
        <end position="332"/>
    </location>
</feature>
<evidence type="ECO:0000313" key="3">
    <source>
        <dbReference type="EMBL" id="MBM6948719.1"/>
    </source>
</evidence>
<reference evidence="3" key="2">
    <citation type="journal article" date="2021" name="Sci. Rep.">
        <title>The distribution of antibiotic resistance genes in chicken gut microbiota commensals.</title>
        <authorList>
            <person name="Juricova H."/>
            <person name="Matiasovicova J."/>
            <person name="Kubasova T."/>
            <person name="Cejkova D."/>
            <person name="Rychlik I."/>
        </authorList>
    </citation>
    <scope>NUCLEOTIDE SEQUENCE</scope>
    <source>
        <strain evidence="3">An582</strain>
    </source>
</reference>
<comment type="caution">
    <text evidence="3">The sequence shown here is derived from an EMBL/GenBank/DDBJ whole genome shotgun (WGS) entry which is preliminary data.</text>
</comment>
<dbReference type="InterPro" id="IPR012912">
    <property type="entry name" value="Plasmid_pRiA4b_Orf3-like"/>
</dbReference>
<evidence type="ECO:0000313" key="4">
    <source>
        <dbReference type="Proteomes" id="UP000705508"/>
    </source>
</evidence>